<evidence type="ECO:0000313" key="1">
    <source>
        <dbReference type="EMBL" id="KAJ7955716.1"/>
    </source>
</evidence>
<keyword evidence="1" id="KW-0067">ATP-binding</keyword>
<reference evidence="1" key="1">
    <citation type="journal article" date="2023" name="Science">
        <title>Elucidation of the pathway for biosynthesis of saponin adjuvants from the soapbark tree.</title>
        <authorList>
            <person name="Reed J."/>
            <person name="Orme A."/>
            <person name="El-Demerdash A."/>
            <person name="Owen C."/>
            <person name="Martin L.B.B."/>
            <person name="Misra R.C."/>
            <person name="Kikuchi S."/>
            <person name="Rejzek M."/>
            <person name="Martin A.C."/>
            <person name="Harkess A."/>
            <person name="Leebens-Mack J."/>
            <person name="Louveau T."/>
            <person name="Stephenson M.J."/>
            <person name="Osbourn A."/>
        </authorList>
    </citation>
    <scope>NUCLEOTIDE SEQUENCE</scope>
    <source>
        <strain evidence="1">S10</strain>
    </source>
</reference>
<organism evidence="1 2">
    <name type="scientific">Quillaja saponaria</name>
    <name type="common">Soap bark tree</name>
    <dbReference type="NCBI Taxonomy" id="32244"/>
    <lineage>
        <taxon>Eukaryota</taxon>
        <taxon>Viridiplantae</taxon>
        <taxon>Streptophyta</taxon>
        <taxon>Embryophyta</taxon>
        <taxon>Tracheophyta</taxon>
        <taxon>Spermatophyta</taxon>
        <taxon>Magnoliopsida</taxon>
        <taxon>eudicotyledons</taxon>
        <taxon>Gunneridae</taxon>
        <taxon>Pentapetalae</taxon>
        <taxon>rosids</taxon>
        <taxon>fabids</taxon>
        <taxon>Fabales</taxon>
        <taxon>Quillajaceae</taxon>
        <taxon>Quillaja</taxon>
    </lineage>
</organism>
<keyword evidence="1" id="KW-0378">Hydrolase</keyword>
<dbReference type="Proteomes" id="UP001163823">
    <property type="component" value="Chromosome 9"/>
</dbReference>
<dbReference type="AlphaFoldDB" id="A0AAD7LCQ6"/>
<accession>A0AAD7LCQ6</accession>
<proteinExistence type="predicted"/>
<protein>
    <submittedName>
        <fullName evidence="1">ATP-dependent RNA helicase</fullName>
    </submittedName>
</protein>
<comment type="caution">
    <text evidence="1">The sequence shown here is derived from an EMBL/GenBank/DDBJ whole genome shotgun (WGS) entry which is preliminary data.</text>
</comment>
<dbReference type="GO" id="GO:0004386">
    <property type="term" value="F:helicase activity"/>
    <property type="evidence" value="ECO:0007669"/>
    <property type="project" value="UniProtKB-KW"/>
</dbReference>
<sequence>MEDNARKMEKRVLLGVQKKKPLKRGKKKLLKQVVDYLKSDTHMFAPLIPPPTSDLRPRKTIRSSAAGGELKEPIKKNKRFVEAAEEYLKSDYYMYAPLVVSSQSISSPSQEHSRHFRKTSMSVLTRRVLVKDNQPIDHLANKVPENPRLSQATASDQHTRGYKEIVKHRVYQNCCSTSVSGKIALNSKLRKLVD</sequence>
<evidence type="ECO:0000313" key="2">
    <source>
        <dbReference type="Proteomes" id="UP001163823"/>
    </source>
</evidence>
<dbReference type="EMBL" id="JARAOO010000009">
    <property type="protein sequence ID" value="KAJ7955716.1"/>
    <property type="molecule type" value="Genomic_DNA"/>
</dbReference>
<keyword evidence="1" id="KW-0347">Helicase</keyword>
<name>A0AAD7LCQ6_QUISA</name>
<dbReference type="PANTHER" id="PTHR36811:SF2">
    <property type="entry name" value="OS08G0444440 PROTEIN"/>
    <property type="match status" value="1"/>
</dbReference>
<gene>
    <name evidence="1" type="ORF">O6P43_022257</name>
</gene>
<keyword evidence="1" id="KW-0547">Nucleotide-binding</keyword>
<dbReference type="PANTHER" id="PTHR36811">
    <property type="entry name" value="OS08G0444440 PROTEIN"/>
    <property type="match status" value="1"/>
</dbReference>
<dbReference type="KEGG" id="qsa:O6P43_022257"/>
<keyword evidence="2" id="KW-1185">Reference proteome</keyword>